<organism evidence="1 2">
    <name type="scientific">Hyphomonas oceanitis SCH89</name>
    <dbReference type="NCBI Taxonomy" id="1280953"/>
    <lineage>
        <taxon>Bacteria</taxon>
        <taxon>Pseudomonadati</taxon>
        <taxon>Pseudomonadota</taxon>
        <taxon>Alphaproteobacteria</taxon>
        <taxon>Hyphomonadales</taxon>
        <taxon>Hyphomonadaceae</taxon>
        <taxon>Hyphomonas</taxon>
    </lineage>
</organism>
<gene>
    <name evidence="1" type="ORF">HOC_02596</name>
</gene>
<keyword evidence="2" id="KW-1185">Reference proteome</keyword>
<protein>
    <submittedName>
        <fullName evidence="1">Uncharacterized protein</fullName>
    </submittedName>
</protein>
<reference evidence="1 2" key="1">
    <citation type="journal article" date="2014" name="Antonie Van Leeuwenhoek">
        <title>Hyphomonas beringensis sp. nov. and Hyphomonas chukchiensis sp. nov., isolated from surface seawater of the Bering Sea and Chukchi Sea.</title>
        <authorList>
            <person name="Li C."/>
            <person name="Lai Q."/>
            <person name="Li G."/>
            <person name="Dong C."/>
            <person name="Wang J."/>
            <person name="Liao Y."/>
            <person name="Shao Z."/>
        </authorList>
    </citation>
    <scope>NUCLEOTIDE SEQUENCE [LARGE SCALE GENOMIC DNA]</scope>
    <source>
        <strain evidence="1 2">SCH89</strain>
    </source>
</reference>
<accession>A0A059GBF8</accession>
<dbReference type="OrthoDB" id="9847098at2"/>
<evidence type="ECO:0000313" key="2">
    <source>
        <dbReference type="Proteomes" id="UP000024942"/>
    </source>
</evidence>
<dbReference type="AlphaFoldDB" id="A0A059GBF8"/>
<evidence type="ECO:0000313" key="1">
    <source>
        <dbReference type="EMBL" id="KDA04187.1"/>
    </source>
</evidence>
<dbReference type="RefSeq" id="WP_035535668.1">
    <property type="nucleotide sequence ID" value="NZ_ARYL01000002.1"/>
</dbReference>
<name>A0A059GBF8_9PROT</name>
<dbReference type="STRING" id="1280953.HOC_02596"/>
<proteinExistence type="predicted"/>
<sequence>MFKRLKQTALVLAVFFGAMIIAGVLVDAVLPRHWQPVQAIVQTVNIASVRKGTPGWAIQADARYEFDGRV</sequence>
<comment type="caution">
    <text evidence="1">The sequence shown here is derived from an EMBL/GenBank/DDBJ whole genome shotgun (WGS) entry which is preliminary data.</text>
</comment>
<dbReference type="Proteomes" id="UP000024942">
    <property type="component" value="Unassembled WGS sequence"/>
</dbReference>
<dbReference type="EMBL" id="ARYL01000002">
    <property type="protein sequence ID" value="KDA04187.1"/>
    <property type="molecule type" value="Genomic_DNA"/>
</dbReference>